<feature type="compositionally biased region" description="Acidic residues" evidence="1">
    <location>
        <begin position="113"/>
        <end position="122"/>
    </location>
</feature>
<dbReference type="InterPro" id="IPR012337">
    <property type="entry name" value="RNaseH-like_sf"/>
</dbReference>
<feature type="compositionally biased region" description="Polar residues" evidence="1">
    <location>
        <begin position="130"/>
        <end position="139"/>
    </location>
</feature>
<evidence type="ECO:0008006" key="4">
    <source>
        <dbReference type="Google" id="ProtNLM"/>
    </source>
</evidence>
<name>A0A388KW24_CHABU</name>
<dbReference type="PANTHER" id="PTHR32166">
    <property type="entry name" value="OSJNBA0013A04.12 PROTEIN"/>
    <property type="match status" value="1"/>
</dbReference>
<dbReference type="AlphaFoldDB" id="A0A388KW24"/>
<evidence type="ECO:0000313" key="2">
    <source>
        <dbReference type="EMBL" id="GBG74259.1"/>
    </source>
</evidence>
<feature type="region of interest" description="Disordered" evidence="1">
    <location>
        <begin position="541"/>
        <end position="576"/>
    </location>
</feature>
<feature type="region of interest" description="Disordered" evidence="1">
    <location>
        <begin position="1"/>
        <end position="46"/>
    </location>
</feature>
<dbReference type="PANTHER" id="PTHR32166:SF123">
    <property type="entry name" value="BED-TYPE DOMAIN-CONTAINING PROTEIN"/>
    <property type="match status" value="1"/>
</dbReference>
<reference evidence="2 3" key="1">
    <citation type="journal article" date="2018" name="Cell">
        <title>The Chara Genome: Secondary Complexity and Implications for Plant Terrestrialization.</title>
        <authorList>
            <person name="Nishiyama T."/>
            <person name="Sakayama H."/>
            <person name="Vries J.D."/>
            <person name="Buschmann H."/>
            <person name="Saint-Marcoux D."/>
            <person name="Ullrich K.K."/>
            <person name="Haas F.B."/>
            <person name="Vanderstraeten L."/>
            <person name="Becker D."/>
            <person name="Lang D."/>
            <person name="Vosolsobe S."/>
            <person name="Rombauts S."/>
            <person name="Wilhelmsson P.K.I."/>
            <person name="Janitza P."/>
            <person name="Kern R."/>
            <person name="Heyl A."/>
            <person name="Rumpler F."/>
            <person name="Villalobos L.I.A.C."/>
            <person name="Clay J.M."/>
            <person name="Skokan R."/>
            <person name="Toyoda A."/>
            <person name="Suzuki Y."/>
            <person name="Kagoshima H."/>
            <person name="Schijlen E."/>
            <person name="Tajeshwar N."/>
            <person name="Catarino B."/>
            <person name="Hetherington A.J."/>
            <person name="Saltykova A."/>
            <person name="Bonnot C."/>
            <person name="Breuninger H."/>
            <person name="Symeonidi A."/>
            <person name="Radhakrishnan G.V."/>
            <person name="Van Nieuwerburgh F."/>
            <person name="Deforce D."/>
            <person name="Chang C."/>
            <person name="Karol K.G."/>
            <person name="Hedrich R."/>
            <person name="Ulvskov P."/>
            <person name="Glockner G."/>
            <person name="Delwiche C.F."/>
            <person name="Petrasek J."/>
            <person name="Van de Peer Y."/>
            <person name="Friml J."/>
            <person name="Beilby M."/>
            <person name="Dolan L."/>
            <person name="Kohara Y."/>
            <person name="Sugano S."/>
            <person name="Fujiyama A."/>
            <person name="Delaux P.-M."/>
            <person name="Quint M."/>
            <person name="TheiBen G."/>
            <person name="Hagemann M."/>
            <person name="Harholt J."/>
            <person name="Dunand C."/>
            <person name="Zachgo S."/>
            <person name="Langdale J."/>
            <person name="Maumus F."/>
            <person name="Straeten D.V.D."/>
            <person name="Gould S.B."/>
            <person name="Rensing S.A."/>
        </authorList>
    </citation>
    <scope>NUCLEOTIDE SEQUENCE [LARGE SCALE GENOMIC DNA]</scope>
    <source>
        <strain evidence="2 3">S276</strain>
    </source>
</reference>
<dbReference type="Gramene" id="GBG74259">
    <property type="protein sequence ID" value="GBG74259"/>
    <property type="gene ID" value="CBR_g17969"/>
</dbReference>
<sequence>MGDRRATGRRQDGRREGNGRMPKHGCESVKKHYDDLGSNGPVHKGNRNRKCKYCERMVVGTMSRAKKHFLENTCNPGRLRATLSKEELQERERGRNVAITELRGVGALADVSSGEDEWEATEGETPKAATRSTMGASCSKTEMRQSLITDSAAIVTKNEETQRSIDDWMTAHCIPFNMMKSEEWDNMVKALMNAHESFTYVKYEKARTTRVEARKGRVAARVEELRRQWPSTVCATAGRMIEAEFLHIFSIGCTAHNIDLMLEAFTKIGWVDDAIKREVEVAKLFTNHTWVRDLLLSKSNREIVAKPGATRFATNFIMLGSLQRLYLPLRSCLVDAAWKESIVLPIQRHLFHAATECILDNSSSSGVEKVIETSKPLLGLLKFVDGDGPTISKIYGRMDNLVEKLRENEVFTGMEKDELEAIIMRRWNAMTSPVHCAAMFLDPEFKASKSGQDLEVADGFWTWVYSWCKRPMYKAVDEEVNNWIDGVGKFRWNQHLLKKLTKKPKAGEDDLLWEEDLDLEKKEVTADAAMCVDEWRSHVRELNEGREDSDDDDAEEDDNDEDAVEEEEERERGTGQMVRTRIESDLLELETQLNESWWKSTKVSKYLARLHVGELQQAMKTMGDAHAEKYMASCPKASALPPKTVKCGPGRPRKVVEEAAAMEESGGGKETVEEGGATTKRPPGRPRKAVEETSATEESGRADDNAAEEEACDSDEQPLHCGTRRRHSNHEGVVGARAGVQQCF</sequence>
<accession>A0A388KW24</accession>
<evidence type="ECO:0000313" key="3">
    <source>
        <dbReference type="Proteomes" id="UP000265515"/>
    </source>
</evidence>
<dbReference type="EMBL" id="BFEA01000199">
    <property type="protein sequence ID" value="GBG74259.1"/>
    <property type="molecule type" value="Genomic_DNA"/>
</dbReference>
<proteinExistence type="predicted"/>
<feature type="region of interest" description="Disordered" evidence="1">
    <location>
        <begin position="659"/>
        <end position="744"/>
    </location>
</feature>
<evidence type="ECO:0000256" key="1">
    <source>
        <dbReference type="SAM" id="MobiDB-lite"/>
    </source>
</evidence>
<dbReference type="Proteomes" id="UP000265515">
    <property type="component" value="Unassembled WGS sequence"/>
</dbReference>
<dbReference type="OrthoDB" id="2013475at2759"/>
<feature type="compositionally biased region" description="Acidic residues" evidence="1">
    <location>
        <begin position="547"/>
        <end position="569"/>
    </location>
</feature>
<feature type="region of interest" description="Disordered" evidence="1">
    <location>
        <begin position="110"/>
        <end position="139"/>
    </location>
</feature>
<feature type="compositionally biased region" description="Acidic residues" evidence="1">
    <location>
        <begin position="705"/>
        <end position="716"/>
    </location>
</feature>
<comment type="caution">
    <text evidence="2">The sequence shown here is derived from an EMBL/GenBank/DDBJ whole genome shotgun (WGS) entry which is preliminary data.</text>
</comment>
<organism evidence="2 3">
    <name type="scientific">Chara braunii</name>
    <name type="common">Braun's stonewort</name>
    <dbReference type="NCBI Taxonomy" id="69332"/>
    <lineage>
        <taxon>Eukaryota</taxon>
        <taxon>Viridiplantae</taxon>
        <taxon>Streptophyta</taxon>
        <taxon>Charophyceae</taxon>
        <taxon>Charales</taxon>
        <taxon>Characeae</taxon>
        <taxon>Chara</taxon>
    </lineage>
</organism>
<keyword evidence="3" id="KW-1185">Reference proteome</keyword>
<protein>
    <recommendedName>
        <fullName evidence="4">DUF659 domain-containing protein</fullName>
    </recommendedName>
</protein>
<dbReference type="SUPFAM" id="SSF53098">
    <property type="entry name" value="Ribonuclease H-like"/>
    <property type="match status" value="1"/>
</dbReference>
<gene>
    <name evidence="2" type="ORF">CBR_g17969</name>
</gene>
<feature type="compositionally biased region" description="Basic and acidic residues" evidence="1">
    <location>
        <begin position="1"/>
        <end position="35"/>
    </location>
</feature>